<sequence length="659" mass="69963">MRVTRTVVGVTASASVIVGAVGPARADTYAGLPIGKVGEVVVDGTHQRVLISDPSTSKIIQTDYNGAVTAARDGYPSVEDLLLSADRTRLYAAWPEGHAIVALDATDLSEITRYDVGSAVRPHTLAAAGDRIWFGYESAADAGGIGSLDLRGDDPRVTLDDGTSKWLDAPRLATAANKPGVLAAAGRVPAEGDFKAAMAVFDVTGDAPQRTARVDFYAKPYEIALTPDGSTLLYPWNDTLVSRRTSDLATTSTVYKMTHTANAVDVAPDGTVAGGASAPYDPDLYVFTPGNTLVRRYELPDTGKASWTSDTLDDGALAWEPGSGQLFAVAYNDVDKYSLRRLTAPRKSVPTLTLTGPTSGKRAVALALTGKLTSSLPLPTGTAVTVTRTDPEYPKGRAMSTVRTATGGAITVKDLPPAGGRVTYTIRYAGDATHEPAVAVWSVQIAKSTPVLTLNRKTNTVFSYGSKVSVTAHLGGAYKNRTVAIYVDPYGADQPNKAVRVTTVNSKGDLAATITLTRNSRISAVFTGDTRVAAKSVSIVAQTRVRISQTAKGQYKKANNYNYFHAKTQPRFTTTMTYMKGRSQHVVVEYYAGGSWQLWGYGFIPLASNGTSTATIVGAQRNIRMRVKAGYVPGGPGQNSGDALNVTTYTPWTYFIVTK</sequence>
<reference evidence="1 2" key="1">
    <citation type="submission" date="2021-01" db="EMBL/GenBank/DDBJ databases">
        <title>Whole genome shotgun sequence of Actinoplanes deccanensis NBRC 13994.</title>
        <authorList>
            <person name="Komaki H."/>
            <person name="Tamura T."/>
        </authorList>
    </citation>
    <scope>NUCLEOTIDE SEQUENCE [LARGE SCALE GENOMIC DNA]</scope>
    <source>
        <strain evidence="1 2">NBRC 13994</strain>
    </source>
</reference>
<comment type="caution">
    <text evidence="1">The sequence shown here is derived from an EMBL/GenBank/DDBJ whole genome shotgun (WGS) entry which is preliminary data.</text>
</comment>
<accession>A0ABQ3Y5X5</accession>
<dbReference type="SUPFAM" id="SSF50998">
    <property type="entry name" value="Quinoprotein alcohol dehydrogenase-like"/>
    <property type="match status" value="1"/>
</dbReference>
<evidence type="ECO:0008006" key="3">
    <source>
        <dbReference type="Google" id="ProtNLM"/>
    </source>
</evidence>
<protein>
    <recommendedName>
        <fullName evidence="3">Ig-like domain repeat protein</fullName>
    </recommendedName>
</protein>
<keyword evidence="2" id="KW-1185">Reference proteome</keyword>
<dbReference type="Proteomes" id="UP000609879">
    <property type="component" value="Unassembled WGS sequence"/>
</dbReference>
<evidence type="ECO:0000313" key="2">
    <source>
        <dbReference type="Proteomes" id="UP000609879"/>
    </source>
</evidence>
<evidence type="ECO:0000313" key="1">
    <source>
        <dbReference type="EMBL" id="GID75399.1"/>
    </source>
</evidence>
<organism evidence="1 2">
    <name type="scientific">Paractinoplanes deccanensis</name>
    <dbReference type="NCBI Taxonomy" id="113561"/>
    <lineage>
        <taxon>Bacteria</taxon>
        <taxon>Bacillati</taxon>
        <taxon>Actinomycetota</taxon>
        <taxon>Actinomycetes</taxon>
        <taxon>Micromonosporales</taxon>
        <taxon>Micromonosporaceae</taxon>
        <taxon>Paractinoplanes</taxon>
    </lineage>
</organism>
<dbReference type="EMBL" id="BOMI01000077">
    <property type="protein sequence ID" value="GID75399.1"/>
    <property type="molecule type" value="Genomic_DNA"/>
</dbReference>
<dbReference type="InterPro" id="IPR011047">
    <property type="entry name" value="Quinoprotein_ADH-like_sf"/>
</dbReference>
<gene>
    <name evidence="1" type="ORF">Ade02nite_40400</name>
</gene>
<proteinExistence type="predicted"/>
<name>A0ABQ3Y5X5_9ACTN</name>